<feature type="region of interest" description="Disordered" evidence="1">
    <location>
        <begin position="1"/>
        <end position="27"/>
    </location>
</feature>
<keyword evidence="2" id="KW-0418">Kinase</keyword>
<dbReference type="AlphaFoldDB" id="A0A5B6WRZ1"/>
<evidence type="ECO:0000313" key="2">
    <source>
        <dbReference type="EMBL" id="KAA3483622.1"/>
    </source>
</evidence>
<name>A0A5B6WRZ1_9ROSI</name>
<dbReference type="Proteomes" id="UP000325315">
    <property type="component" value="Unassembled WGS sequence"/>
</dbReference>
<protein>
    <submittedName>
        <fullName evidence="2">PTI1-like tyrosine-protein kinase 1</fullName>
    </submittedName>
</protein>
<reference evidence="3" key="1">
    <citation type="journal article" date="2019" name="Plant Biotechnol. J.">
        <title>Genome sequencing of the Australian wild diploid species Gossypium australe highlights disease resistance and delayed gland morphogenesis.</title>
        <authorList>
            <person name="Cai Y."/>
            <person name="Cai X."/>
            <person name="Wang Q."/>
            <person name="Wang P."/>
            <person name="Zhang Y."/>
            <person name="Cai C."/>
            <person name="Xu Y."/>
            <person name="Wang K."/>
            <person name="Zhou Z."/>
            <person name="Wang C."/>
            <person name="Geng S."/>
            <person name="Li B."/>
            <person name="Dong Q."/>
            <person name="Hou Y."/>
            <person name="Wang H."/>
            <person name="Ai P."/>
            <person name="Liu Z."/>
            <person name="Yi F."/>
            <person name="Sun M."/>
            <person name="An G."/>
            <person name="Cheng J."/>
            <person name="Zhang Y."/>
            <person name="Shi Q."/>
            <person name="Xie Y."/>
            <person name="Shi X."/>
            <person name="Chang Y."/>
            <person name="Huang F."/>
            <person name="Chen Y."/>
            <person name="Hong S."/>
            <person name="Mi L."/>
            <person name="Sun Q."/>
            <person name="Zhang L."/>
            <person name="Zhou B."/>
            <person name="Peng R."/>
            <person name="Zhang X."/>
            <person name="Liu F."/>
        </authorList>
    </citation>
    <scope>NUCLEOTIDE SEQUENCE [LARGE SCALE GENOMIC DNA]</scope>
    <source>
        <strain evidence="3">cv. PA1801</strain>
    </source>
</reference>
<accession>A0A5B6WRZ1</accession>
<feature type="compositionally biased region" description="Basic residues" evidence="1">
    <location>
        <begin position="1"/>
        <end position="11"/>
    </location>
</feature>
<dbReference type="GO" id="GO:0016301">
    <property type="term" value="F:kinase activity"/>
    <property type="evidence" value="ECO:0007669"/>
    <property type="project" value="UniProtKB-KW"/>
</dbReference>
<sequence length="135" mass="15196">MTISQRGRRSRPGNTPVGSRSEARNMTIRSEVRAPTRAYAIRAREEATAPDIIRIVLKHPSGDLISVQTNKFDCVTSIVSNFTTQKLIRKEFANIFPKELLGLLPEREVEFVIDLVRETSPISIAPYIMASIELK</sequence>
<evidence type="ECO:0000313" key="3">
    <source>
        <dbReference type="Proteomes" id="UP000325315"/>
    </source>
</evidence>
<organism evidence="2 3">
    <name type="scientific">Gossypium australe</name>
    <dbReference type="NCBI Taxonomy" id="47621"/>
    <lineage>
        <taxon>Eukaryota</taxon>
        <taxon>Viridiplantae</taxon>
        <taxon>Streptophyta</taxon>
        <taxon>Embryophyta</taxon>
        <taxon>Tracheophyta</taxon>
        <taxon>Spermatophyta</taxon>
        <taxon>Magnoliopsida</taxon>
        <taxon>eudicotyledons</taxon>
        <taxon>Gunneridae</taxon>
        <taxon>Pentapetalae</taxon>
        <taxon>rosids</taxon>
        <taxon>malvids</taxon>
        <taxon>Malvales</taxon>
        <taxon>Malvaceae</taxon>
        <taxon>Malvoideae</taxon>
        <taxon>Gossypium</taxon>
    </lineage>
</organism>
<proteinExistence type="predicted"/>
<evidence type="ECO:0000256" key="1">
    <source>
        <dbReference type="SAM" id="MobiDB-lite"/>
    </source>
</evidence>
<dbReference type="EMBL" id="SMMG02000002">
    <property type="protein sequence ID" value="KAA3483622.1"/>
    <property type="molecule type" value="Genomic_DNA"/>
</dbReference>
<comment type="caution">
    <text evidence="2">The sequence shown here is derived from an EMBL/GenBank/DDBJ whole genome shotgun (WGS) entry which is preliminary data.</text>
</comment>
<dbReference type="OrthoDB" id="1749844at2759"/>
<gene>
    <name evidence="2" type="ORF">EPI10_005781</name>
</gene>
<keyword evidence="3" id="KW-1185">Reference proteome</keyword>
<keyword evidence="2" id="KW-0808">Transferase</keyword>